<dbReference type="OrthoDB" id="7929987at2"/>
<dbReference type="Pfam" id="PF04972">
    <property type="entry name" value="BON"/>
    <property type="match status" value="1"/>
</dbReference>
<dbReference type="SUPFAM" id="SSF52540">
    <property type="entry name" value="P-loop containing nucleoside triphosphate hydrolases"/>
    <property type="match status" value="1"/>
</dbReference>
<reference evidence="2 3" key="1">
    <citation type="journal article" date="2007" name="Proc. Natl. Acad. Sci. U.S.A.">
        <title>The genome of Syntrophus aciditrophicus: life at the thermodynamic limit of microbial growth.</title>
        <authorList>
            <person name="McInerney M.J."/>
            <person name="Rohlin L."/>
            <person name="Mouttaki H."/>
            <person name="Kim U."/>
            <person name="Krupp R.S."/>
            <person name="Rios-Hernandez L."/>
            <person name="Sieber J."/>
            <person name="Struchtemeyer C.G."/>
            <person name="Bhattacharyya A."/>
            <person name="Campbell J.W."/>
            <person name="Gunsalus R.P."/>
        </authorList>
    </citation>
    <scope>NUCLEOTIDE SEQUENCE [LARGE SCALE GENOMIC DNA]</scope>
    <source>
        <strain evidence="2 3">SB</strain>
    </source>
</reference>
<dbReference type="PROSITE" id="PS50914">
    <property type="entry name" value="BON"/>
    <property type="match status" value="1"/>
</dbReference>
<name>Q2LW13_SYNAS</name>
<sequence>MYFITLSRQLGTKGTEIAKLVAKELHYDFYDTEAIEKKAGEMGFLDDIRKVDDKPPSPLKQLFSWQTETCLEHLYTVIYDLSRYGNAVVLGRGGNMLFRPIPHALHVRVIASHEKRVQNLLEKVYRRETAVMIMEKSDQERSSFIRFAFNRDWGDPELYDMVLNMDNMTVRSAADTILRAARLRESQCPSRDGMSPLNLMELTAKVKAALANAGFPSNYASPFVNAPGKVRLTGIVHDPREKLAAEMTALKVEGVESVENRIQIAGS</sequence>
<feature type="domain" description="BON" evidence="1">
    <location>
        <begin position="198"/>
        <end position="266"/>
    </location>
</feature>
<dbReference type="SMR" id="Q2LW13"/>
<dbReference type="Gene3D" id="3.40.50.300">
    <property type="entry name" value="P-loop containing nucleotide triphosphate hydrolases"/>
    <property type="match status" value="1"/>
</dbReference>
<dbReference type="Pfam" id="PF13189">
    <property type="entry name" value="Cytidylate_kin2"/>
    <property type="match status" value="1"/>
</dbReference>
<organism evidence="2 3">
    <name type="scientific">Syntrophus aciditrophicus (strain SB)</name>
    <dbReference type="NCBI Taxonomy" id="56780"/>
    <lineage>
        <taxon>Bacteria</taxon>
        <taxon>Pseudomonadati</taxon>
        <taxon>Thermodesulfobacteriota</taxon>
        <taxon>Syntrophia</taxon>
        <taxon>Syntrophales</taxon>
        <taxon>Syntrophaceae</taxon>
        <taxon>Syntrophus</taxon>
    </lineage>
</organism>
<dbReference type="eggNOG" id="COG2823">
    <property type="taxonomic scope" value="Bacteria"/>
</dbReference>
<dbReference type="KEGG" id="sat:SYN_01579"/>
<accession>Q2LW13</accession>
<dbReference type="RefSeq" id="WP_011418295.1">
    <property type="nucleotide sequence ID" value="NC_007759.1"/>
</dbReference>
<gene>
    <name evidence="2" type="ORF">SYN_01579</name>
</gene>
<evidence type="ECO:0000313" key="3">
    <source>
        <dbReference type="Proteomes" id="UP000001933"/>
    </source>
</evidence>
<dbReference type="STRING" id="56780.SYN_01579"/>
<evidence type="ECO:0000259" key="1">
    <source>
        <dbReference type="PROSITE" id="PS50914"/>
    </source>
</evidence>
<dbReference type="InterPro" id="IPR027417">
    <property type="entry name" value="P-loop_NTPase"/>
</dbReference>
<protein>
    <submittedName>
        <fullName evidence="2">Bon domain protein</fullName>
    </submittedName>
</protein>
<dbReference type="Gene3D" id="3.30.1340.30">
    <property type="match status" value="1"/>
</dbReference>
<evidence type="ECO:0000313" key="2">
    <source>
        <dbReference type="EMBL" id="ABC78276.1"/>
    </source>
</evidence>
<dbReference type="InParanoid" id="Q2LW13"/>
<dbReference type="Proteomes" id="UP000001933">
    <property type="component" value="Chromosome"/>
</dbReference>
<dbReference type="eggNOG" id="COG1102">
    <property type="taxonomic scope" value="Bacteria"/>
</dbReference>
<dbReference type="AlphaFoldDB" id="Q2LW13"/>
<keyword evidence="3" id="KW-1185">Reference proteome</keyword>
<dbReference type="HOGENOM" id="CLU_065155_0_0_7"/>
<dbReference type="InterPro" id="IPR007055">
    <property type="entry name" value="BON_dom"/>
</dbReference>
<dbReference type="DNASU" id="3884099"/>
<proteinExistence type="predicted"/>
<dbReference type="EMBL" id="CP000252">
    <property type="protein sequence ID" value="ABC78276.1"/>
    <property type="molecule type" value="Genomic_DNA"/>
</dbReference>